<gene>
    <name evidence="11" type="ORF">COEU31_02530</name>
</gene>
<reference evidence="11" key="1">
    <citation type="submission" date="2020-06" db="EMBL/GenBank/DDBJ databases">
        <title>Characterization of fructooligosaccharide metabolism and fructooligosaccharide-degrading enzymes in human commensal butyrate producers.</title>
        <authorList>
            <person name="Tanno H."/>
            <person name="Fujii T."/>
            <person name="Hirano K."/>
            <person name="Maeno S."/>
            <person name="Tonozuka T."/>
            <person name="Sakamoto M."/>
            <person name="Ohkuma M."/>
            <person name="Tochio T."/>
            <person name="Endo A."/>
        </authorList>
    </citation>
    <scope>NUCLEOTIDE SEQUENCE</scope>
    <source>
        <strain evidence="11">JCM 31265</strain>
    </source>
</reference>
<keyword evidence="6 10" id="KW-0653">Protein transport</keyword>
<dbReference type="GO" id="GO:0065002">
    <property type="term" value="P:intracellular protein transmembrane transport"/>
    <property type="evidence" value="ECO:0007669"/>
    <property type="project" value="TreeGrafter"/>
</dbReference>
<evidence type="ECO:0000256" key="7">
    <source>
        <dbReference type="ARBA" id="ARBA00022989"/>
    </source>
</evidence>
<dbReference type="Proteomes" id="UP000660047">
    <property type="component" value="Unassembled WGS sequence"/>
</dbReference>
<evidence type="ECO:0000256" key="10">
    <source>
        <dbReference type="RuleBase" id="RU365087"/>
    </source>
</evidence>
<evidence type="ECO:0000256" key="6">
    <source>
        <dbReference type="ARBA" id="ARBA00022927"/>
    </source>
</evidence>
<sequence>MLKTILMVIYVIVCIVLAIVVLSQEGKDASLTSSISGAGGGFDNSYWSKNKGSSKQEILKKITAVLTVLFFVLALLLDSKLFN</sequence>
<keyword evidence="5 10" id="KW-0812">Transmembrane</keyword>
<keyword evidence="9 10" id="KW-0472">Membrane</keyword>
<keyword evidence="7 10" id="KW-1133">Transmembrane helix</keyword>
<evidence type="ECO:0000256" key="9">
    <source>
        <dbReference type="ARBA" id="ARBA00023136"/>
    </source>
</evidence>
<evidence type="ECO:0000313" key="12">
    <source>
        <dbReference type="Proteomes" id="UP000660047"/>
    </source>
</evidence>
<dbReference type="GO" id="GO:0015450">
    <property type="term" value="F:protein-transporting ATPase activity"/>
    <property type="evidence" value="ECO:0007669"/>
    <property type="project" value="UniProtKB-UniRule"/>
</dbReference>
<comment type="similarity">
    <text evidence="2 10">Belongs to the SecG family.</text>
</comment>
<keyword evidence="4 10" id="KW-1003">Cell membrane</keyword>
<comment type="function">
    <text evidence="10">Involved in protein export. Participates in an early event of protein translocation.</text>
</comment>
<dbReference type="RefSeq" id="WP_015534991.1">
    <property type="nucleotide sequence ID" value="NZ_BLYL01000001.1"/>
</dbReference>
<dbReference type="GO" id="GO:0043952">
    <property type="term" value="P:protein transport by the Sec complex"/>
    <property type="evidence" value="ECO:0007669"/>
    <property type="project" value="TreeGrafter"/>
</dbReference>
<evidence type="ECO:0000256" key="4">
    <source>
        <dbReference type="ARBA" id="ARBA00022475"/>
    </source>
</evidence>
<evidence type="ECO:0000256" key="1">
    <source>
        <dbReference type="ARBA" id="ARBA00004651"/>
    </source>
</evidence>
<comment type="caution">
    <text evidence="11">The sequence shown here is derived from an EMBL/GenBank/DDBJ whole genome shotgun (WGS) entry which is preliminary data.</text>
</comment>
<dbReference type="GO" id="GO:0009306">
    <property type="term" value="P:protein secretion"/>
    <property type="evidence" value="ECO:0007669"/>
    <property type="project" value="UniProtKB-UniRule"/>
</dbReference>
<proteinExistence type="inferred from homology"/>
<organism evidence="11 12">
    <name type="scientific">Coprococcus eutactus</name>
    <dbReference type="NCBI Taxonomy" id="33043"/>
    <lineage>
        <taxon>Bacteria</taxon>
        <taxon>Bacillati</taxon>
        <taxon>Bacillota</taxon>
        <taxon>Clostridia</taxon>
        <taxon>Lachnospirales</taxon>
        <taxon>Lachnospiraceae</taxon>
        <taxon>Coprococcus</taxon>
    </lineage>
</organism>
<evidence type="ECO:0000256" key="3">
    <source>
        <dbReference type="ARBA" id="ARBA00022448"/>
    </source>
</evidence>
<feature type="transmembrane region" description="Helical" evidence="10">
    <location>
        <begin position="6"/>
        <end position="23"/>
    </location>
</feature>
<dbReference type="PANTHER" id="PTHR34182">
    <property type="entry name" value="PROTEIN-EXPORT MEMBRANE PROTEIN SECG"/>
    <property type="match status" value="1"/>
</dbReference>
<comment type="subcellular location">
    <subcellularLocation>
        <location evidence="1 10">Cell membrane</location>
        <topology evidence="1 10">Multi-pass membrane protein</topology>
    </subcellularLocation>
</comment>
<accession>A0AAI9K2D8</accession>
<dbReference type="InterPro" id="IPR004692">
    <property type="entry name" value="SecG"/>
</dbReference>
<dbReference type="PRINTS" id="PR01651">
    <property type="entry name" value="SECGEXPORT"/>
</dbReference>
<feature type="transmembrane region" description="Helical" evidence="10">
    <location>
        <begin position="58"/>
        <end position="77"/>
    </location>
</feature>
<protein>
    <recommendedName>
        <fullName evidence="10">Protein-export membrane protein SecG</fullName>
    </recommendedName>
</protein>
<evidence type="ECO:0000313" key="11">
    <source>
        <dbReference type="EMBL" id="GFO93207.1"/>
    </source>
</evidence>
<name>A0AAI9K2D8_9FIRM</name>
<dbReference type="GO" id="GO:0005886">
    <property type="term" value="C:plasma membrane"/>
    <property type="evidence" value="ECO:0007669"/>
    <property type="project" value="UniProtKB-SubCell"/>
</dbReference>
<dbReference type="AlphaFoldDB" id="A0AAI9K2D8"/>
<keyword evidence="3 10" id="KW-0813">Transport</keyword>
<evidence type="ECO:0000256" key="5">
    <source>
        <dbReference type="ARBA" id="ARBA00022692"/>
    </source>
</evidence>
<evidence type="ECO:0000256" key="2">
    <source>
        <dbReference type="ARBA" id="ARBA00008445"/>
    </source>
</evidence>
<dbReference type="NCBIfam" id="TIGR00810">
    <property type="entry name" value="secG"/>
    <property type="match status" value="1"/>
</dbReference>
<dbReference type="EMBL" id="BLYL01000001">
    <property type="protein sequence ID" value="GFO93207.1"/>
    <property type="molecule type" value="Genomic_DNA"/>
</dbReference>
<keyword evidence="8 10" id="KW-0811">Translocation</keyword>
<dbReference type="PANTHER" id="PTHR34182:SF1">
    <property type="entry name" value="PROTEIN-EXPORT MEMBRANE PROTEIN SECG"/>
    <property type="match status" value="1"/>
</dbReference>
<dbReference type="Pfam" id="PF03840">
    <property type="entry name" value="SecG"/>
    <property type="match status" value="1"/>
</dbReference>
<evidence type="ECO:0000256" key="8">
    <source>
        <dbReference type="ARBA" id="ARBA00023010"/>
    </source>
</evidence>